<keyword evidence="3 5" id="KW-0067">ATP-binding</keyword>
<dbReference type="Pfam" id="PF04107">
    <property type="entry name" value="GCS2"/>
    <property type="match status" value="1"/>
</dbReference>
<evidence type="ECO:0000256" key="4">
    <source>
        <dbReference type="ARBA" id="ARBA00048819"/>
    </source>
</evidence>
<dbReference type="InterPro" id="IPR050141">
    <property type="entry name" value="GCL_type2/YbdK_subfam"/>
</dbReference>
<dbReference type="RefSeq" id="WP_133108386.1">
    <property type="nucleotide sequence ID" value="NZ_SMNA01000006.1"/>
</dbReference>
<dbReference type="InterPro" id="IPR014746">
    <property type="entry name" value="Gln_synth/guanido_kin_cat_dom"/>
</dbReference>
<protein>
    <recommendedName>
        <fullName evidence="5">Putative glutamate--cysteine ligase 2</fullName>
        <ecNumber evidence="5">6.3.2.2</ecNumber>
    </recommendedName>
    <alternativeName>
        <fullName evidence="5">Gamma-glutamylcysteine synthetase 2</fullName>
        <shortName evidence="5">GCS 2</shortName>
        <shortName evidence="5">Gamma-GCS 2</shortName>
    </alternativeName>
</protein>
<dbReference type="NCBIfam" id="NF010041">
    <property type="entry name" value="PRK13517.1-1"/>
    <property type="match status" value="1"/>
</dbReference>
<sequence>MRTVGVEEELLLVDGETGVARALAPRVLRPFDEPDEDAEGGSLVAELQREQVETDTPPRIEMADLLTDLTSWRHTADRAARAAGARVAALAISPLPVRPTTAPKARYAQMVERFGMSASDLLICGQHVHVRIDSEDEAVAVLDRLRVWLPTLLALSANSPFADGRDTSYASYRSQSLTRWPLSGPTDVHGSAAAHEQMITDALATEVLLDAGMLYFDARASRRFPTVEVRVTDICQDVADAVLIAALIRGLVETAARDWAAGTPPPDVPTRMIRLANWQAARHGMAQNLLEPVTSRPRPAGEVVTALVEHVRPALTDSGDLDLVLEGVARIGSRGTGADLQRRTLERTGDLAEVVAAAARRTIGHE</sequence>
<accession>A0ABY2E2Q9</accession>
<dbReference type="Proteomes" id="UP000504882">
    <property type="component" value="Unassembled WGS sequence"/>
</dbReference>
<comment type="similarity">
    <text evidence="5">Belongs to the glutamate--cysteine ligase type 2 family. YbdK subfamily.</text>
</comment>
<dbReference type="EMBL" id="SMNA01000006">
    <property type="protein sequence ID" value="TDE92756.1"/>
    <property type="molecule type" value="Genomic_DNA"/>
</dbReference>
<dbReference type="HAMAP" id="MF_01609">
    <property type="entry name" value="Glu_cys_ligase_2"/>
    <property type="match status" value="1"/>
</dbReference>
<dbReference type="Gene3D" id="3.30.590.20">
    <property type="match status" value="1"/>
</dbReference>
<dbReference type="EC" id="6.3.2.2" evidence="5"/>
<name>A0ABY2E2Q9_9MICO</name>
<dbReference type="InterPro" id="IPR006336">
    <property type="entry name" value="GCS2"/>
</dbReference>
<comment type="catalytic activity">
    <reaction evidence="4 5">
        <text>L-cysteine + L-glutamate + ATP = gamma-L-glutamyl-L-cysteine + ADP + phosphate + H(+)</text>
        <dbReference type="Rhea" id="RHEA:13285"/>
        <dbReference type="ChEBI" id="CHEBI:15378"/>
        <dbReference type="ChEBI" id="CHEBI:29985"/>
        <dbReference type="ChEBI" id="CHEBI:30616"/>
        <dbReference type="ChEBI" id="CHEBI:35235"/>
        <dbReference type="ChEBI" id="CHEBI:43474"/>
        <dbReference type="ChEBI" id="CHEBI:58173"/>
        <dbReference type="ChEBI" id="CHEBI:456216"/>
        <dbReference type="EC" id="6.3.2.2"/>
    </reaction>
</comment>
<organism evidence="6 7">
    <name type="scientific">Occultella glacieicola</name>
    <dbReference type="NCBI Taxonomy" id="2518684"/>
    <lineage>
        <taxon>Bacteria</taxon>
        <taxon>Bacillati</taxon>
        <taxon>Actinomycetota</taxon>
        <taxon>Actinomycetes</taxon>
        <taxon>Micrococcales</taxon>
        <taxon>Ruaniaceae</taxon>
        <taxon>Occultella</taxon>
    </lineage>
</organism>
<evidence type="ECO:0000313" key="6">
    <source>
        <dbReference type="EMBL" id="TDE92756.1"/>
    </source>
</evidence>
<dbReference type="PANTHER" id="PTHR36510:SF1">
    <property type="entry name" value="GLUTAMATE--CYSTEINE LIGASE 2-RELATED"/>
    <property type="match status" value="1"/>
</dbReference>
<dbReference type="GO" id="GO:0016874">
    <property type="term" value="F:ligase activity"/>
    <property type="evidence" value="ECO:0007669"/>
    <property type="project" value="UniProtKB-KW"/>
</dbReference>
<comment type="caution">
    <text evidence="6">The sequence shown here is derived from an EMBL/GenBank/DDBJ whole genome shotgun (WGS) entry which is preliminary data.</text>
</comment>
<evidence type="ECO:0000256" key="3">
    <source>
        <dbReference type="ARBA" id="ARBA00022840"/>
    </source>
</evidence>
<dbReference type="InterPro" id="IPR011793">
    <property type="entry name" value="YbdK"/>
</dbReference>
<evidence type="ECO:0000256" key="1">
    <source>
        <dbReference type="ARBA" id="ARBA00022598"/>
    </source>
</evidence>
<reference evidence="6 7" key="1">
    <citation type="submission" date="2019-03" db="EMBL/GenBank/DDBJ databases">
        <title>Genomic features of bacteria from cold environments.</title>
        <authorList>
            <person name="Shen L."/>
        </authorList>
    </citation>
    <scope>NUCLEOTIDE SEQUENCE [LARGE SCALE GENOMIC DNA]</scope>
    <source>
        <strain evidence="7">T3246-1</strain>
    </source>
</reference>
<evidence type="ECO:0000313" key="7">
    <source>
        <dbReference type="Proteomes" id="UP000504882"/>
    </source>
</evidence>
<evidence type="ECO:0000256" key="5">
    <source>
        <dbReference type="HAMAP-Rule" id="MF_01609"/>
    </source>
</evidence>
<keyword evidence="2 5" id="KW-0547">Nucleotide-binding</keyword>
<dbReference type="SUPFAM" id="SSF55931">
    <property type="entry name" value="Glutamine synthetase/guanido kinase"/>
    <property type="match status" value="1"/>
</dbReference>
<evidence type="ECO:0000256" key="2">
    <source>
        <dbReference type="ARBA" id="ARBA00022741"/>
    </source>
</evidence>
<dbReference type="NCBIfam" id="TIGR02050">
    <property type="entry name" value="gshA_cyan_rel"/>
    <property type="match status" value="1"/>
</dbReference>
<comment type="function">
    <text evidence="5">ATP-dependent carboxylate-amine ligase which exhibits weak glutamate--cysteine ligase activity.</text>
</comment>
<keyword evidence="1 5" id="KW-0436">Ligase</keyword>
<gene>
    <name evidence="6" type="ORF">EXU48_14675</name>
</gene>
<keyword evidence="7" id="KW-1185">Reference proteome</keyword>
<proteinExistence type="inferred from homology"/>
<dbReference type="PANTHER" id="PTHR36510">
    <property type="entry name" value="GLUTAMATE--CYSTEINE LIGASE 2-RELATED"/>
    <property type="match status" value="1"/>
</dbReference>